<sequence>MALVADKPLNYALRENMRVVSALVVRSAISRFGESRFGFVWILLEPAFYIGVYIMAHTVMRASMPFGDSAVLFILAGIFGFRMSRGVARKAETAIAHNLPLLTYPLVRPMDTIVSAFLLEATIWLIICALFILGLSYALDRTIIAYPGELTTCLLAIFFFAFATATFNATVGALVPRYMMFVNMLNMPLMFISGVFFLPSSFPPELQWYISWNPFLHCVEWFRMATYLDYHPVLDKSYLLAVSTILLTVGLTLERLLRNRIINA</sequence>
<evidence type="ECO:0000313" key="11">
    <source>
        <dbReference type="Proteomes" id="UP001595377"/>
    </source>
</evidence>
<dbReference type="InterPro" id="IPR013525">
    <property type="entry name" value="ABC2_TM"/>
</dbReference>
<feature type="transmembrane region" description="Helical" evidence="8">
    <location>
        <begin position="144"/>
        <end position="166"/>
    </location>
</feature>
<evidence type="ECO:0000256" key="3">
    <source>
        <dbReference type="ARBA" id="ARBA00022448"/>
    </source>
</evidence>
<evidence type="ECO:0000256" key="8">
    <source>
        <dbReference type="SAM" id="Phobius"/>
    </source>
</evidence>
<dbReference type="EMBL" id="JBHRSP010000034">
    <property type="protein sequence ID" value="MFC3075455.1"/>
    <property type="molecule type" value="Genomic_DNA"/>
</dbReference>
<feature type="transmembrane region" description="Helical" evidence="8">
    <location>
        <begin position="117"/>
        <end position="138"/>
    </location>
</feature>
<evidence type="ECO:0000256" key="2">
    <source>
        <dbReference type="ARBA" id="ARBA00007783"/>
    </source>
</evidence>
<comment type="similarity">
    <text evidence="2">Belongs to the ABC-2 integral membrane protein family.</text>
</comment>
<evidence type="ECO:0000256" key="7">
    <source>
        <dbReference type="ARBA" id="ARBA00023136"/>
    </source>
</evidence>
<keyword evidence="6 8" id="KW-1133">Transmembrane helix</keyword>
<accession>A0ABV7DM15</accession>
<keyword evidence="5 8" id="KW-0812">Transmembrane</keyword>
<evidence type="ECO:0000313" key="10">
    <source>
        <dbReference type="EMBL" id="MFC3075455.1"/>
    </source>
</evidence>
<comment type="caution">
    <text evidence="10">The sequence shown here is derived from an EMBL/GenBank/DDBJ whole genome shotgun (WGS) entry which is preliminary data.</text>
</comment>
<dbReference type="RefSeq" id="WP_257314703.1">
    <property type="nucleotide sequence ID" value="NZ_JANFDG010000007.1"/>
</dbReference>
<feature type="domain" description="ABC-2 type transporter transmembrane" evidence="9">
    <location>
        <begin position="20"/>
        <end position="225"/>
    </location>
</feature>
<evidence type="ECO:0000256" key="4">
    <source>
        <dbReference type="ARBA" id="ARBA00022475"/>
    </source>
</evidence>
<keyword evidence="7 8" id="KW-0472">Membrane</keyword>
<dbReference type="PANTHER" id="PTHR30413">
    <property type="entry name" value="INNER MEMBRANE TRANSPORT PERMEASE"/>
    <property type="match status" value="1"/>
</dbReference>
<comment type="subcellular location">
    <subcellularLocation>
        <location evidence="1">Cell inner membrane</location>
        <topology evidence="1">Multi-pass membrane protein</topology>
    </subcellularLocation>
</comment>
<dbReference type="PRINTS" id="PR00164">
    <property type="entry name" value="ABC2TRNSPORT"/>
</dbReference>
<evidence type="ECO:0000256" key="1">
    <source>
        <dbReference type="ARBA" id="ARBA00004429"/>
    </source>
</evidence>
<dbReference type="InterPro" id="IPR000412">
    <property type="entry name" value="ABC_2_transport"/>
</dbReference>
<name>A0ABV7DM15_9HYPH</name>
<gene>
    <name evidence="10" type="ORF">ACFOHH_20260</name>
</gene>
<feature type="transmembrane region" description="Helical" evidence="8">
    <location>
        <begin position="178"/>
        <end position="198"/>
    </location>
</feature>
<proteinExistence type="inferred from homology"/>
<evidence type="ECO:0000259" key="9">
    <source>
        <dbReference type="Pfam" id="PF01061"/>
    </source>
</evidence>
<dbReference type="Proteomes" id="UP001595377">
    <property type="component" value="Unassembled WGS sequence"/>
</dbReference>
<keyword evidence="3" id="KW-0813">Transport</keyword>
<organism evidence="10 11">
    <name type="scientific">Shinella pollutisoli</name>
    <dbReference type="NCBI Taxonomy" id="2250594"/>
    <lineage>
        <taxon>Bacteria</taxon>
        <taxon>Pseudomonadati</taxon>
        <taxon>Pseudomonadota</taxon>
        <taxon>Alphaproteobacteria</taxon>
        <taxon>Hyphomicrobiales</taxon>
        <taxon>Rhizobiaceae</taxon>
        <taxon>Shinella</taxon>
    </lineage>
</organism>
<protein>
    <submittedName>
        <fullName evidence="10">ABC transporter permease</fullName>
    </submittedName>
</protein>
<evidence type="ECO:0000256" key="5">
    <source>
        <dbReference type="ARBA" id="ARBA00022692"/>
    </source>
</evidence>
<feature type="transmembrane region" description="Helical" evidence="8">
    <location>
        <begin position="62"/>
        <end position="81"/>
    </location>
</feature>
<feature type="transmembrane region" description="Helical" evidence="8">
    <location>
        <begin position="37"/>
        <end position="56"/>
    </location>
</feature>
<reference evidence="11" key="1">
    <citation type="journal article" date="2019" name="Int. J. Syst. Evol. Microbiol.">
        <title>The Global Catalogue of Microorganisms (GCM) 10K type strain sequencing project: providing services to taxonomists for standard genome sequencing and annotation.</title>
        <authorList>
            <consortium name="The Broad Institute Genomics Platform"/>
            <consortium name="The Broad Institute Genome Sequencing Center for Infectious Disease"/>
            <person name="Wu L."/>
            <person name="Ma J."/>
        </authorList>
    </citation>
    <scope>NUCLEOTIDE SEQUENCE [LARGE SCALE GENOMIC DNA]</scope>
    <source>
        <strain evidence="11">KCTC 52677</strain>
    </source>
</reference>
<keyword evidence="4" id="KW-1003">Cell membrane</keyword>
<feature type="transmembrane region" description="Helical" evidence="8">
    <location>
        <begin position="238"/>
        <end position="257"/>
    </location>
</feature>
<dbReference type="PANTHER" id="PTHR30413:SF8">
    <property type="entry name" value="TRANSPORT PERMEASE PROTEIN"/>
    <property type="match status" value="1"/>
</dbReference>
<keyword evidence="11" id="KW-1185">Reference proteome</keyword>
<dbReference type="Pfam" id="PF01061">
    <property type="entry name" value="ABC2_membrane"/>
    <property type="match status" value="1"/>
</dbReference>
<evidence type="ECO:0000256" key="6">
    <source>
        <dbReference type="ARBA" id="ARBA00022989"/>
    </source>
</evidence>